<evidence type="ECO:0000313" key="11">
    <source>
        <dbReference type="Proteomes" id="UP000198744"/>
    </source>
</evidence>
<proteinExistence type="inferred from homology"/>
<dbReference type="GO" id="GO:0002181">
    <property type="term" value="P:cytoplasmic translation"/>
    <property type="evidence" value="ECO:0007669"/>
    <property type="project" value="TreeGrafter"/>
</dbReference>
<feature type="domain" description="Large ribosomal subunit protein uL6 alpha-beta" evidence="9">
    <location>
        <begin position="90"/>
        <end position="164"/>
    </location>
</feature>
<dbReference type="STRING" id="43775.SAMN04489760_10263"/>
<evidence type="ECO:0000256" key="4">
    <source>
        <dbReference type="ARBA" id="ARBA00022980"/>
    </source>
</evidence>
<organism evidence="10 11">
    <name type="scientific">Syntrophus gentianae</name>
    <dbReference type="NCBI Taxonomy" id="43775"/>
    <lineage>
        <taxon>Bacteria</taxon>
        <taxon>Pseudomonadati</taxon>
        <taxon>Thermodesulfobacteriota</taxon>
        <taxon>Syntrophia</taxon>
        <taxon>Syntrophales</taxon>
        <taxon>Syntrophaceae</taxon>
        <taxon>Syntrophus</taxon>
    </lineage>
</organism>
<dbReference type="PROSITE" id="PS00525">
    <property type="entry name" value="RIBOSOMAL_L6_1"/>
    <property type="match status" value="1"/>
</dbReference>
<reference evidence="10 11" key="1">
    <citation type="submission" date="2016-10" db="EMBL/GenBank/DDBJ databases">
        <authorList>
            <person name="de Groot N.N."/>
        </authorList>
    </citation>
    <scope>NUCLEOTIDE SEQUENCE [LARGE SCALE GENOMIC DNA]</scope>
    <source>
        <strain evidence="10 11">DSM 8423</strain>
    </source>
</reference>
<dbReference type="PIRSF" id="PIRSF002162">
    <property type="entry name" value="Ribosomal_L6"/>
    <property type="match status" value="1"/>
</dbReference>
<dbReference type="PRINTS" id="PR00059">
    <property type="entry name" value="RIBOSOMALL6"/>
</dbReference>
<evidence type="ECO:0000259" key="9">
    <source>
        <dbReference type="Pfam" id="PF00347"/>
    </source>
</evidence>
<dbReference type="PANTHER" id="PTHR11655:SF14">
    <property type="entry name" value="LARGE RIBOSOMAL SUBUNIT PROTEIN UL6M"/>
    <property type="match status" value="1"/>
</dbReference>
<evidence type="ECO:0000256" key="6">
    <source>
        <dbReference type="HAMAP-Rule" id="MF_01365"/>
    </source>
</evidence>
<dbReference type="HAMAP" id="MF_01365_B">
    <property type="entry name" value="Ribosomal_uL6_B"/>
    <property type="match status" value="1"/>
</dbReference>
<dbReference type="InterPro" id="IPR000702">
    <property type="entry name" value="Ribosomal_uL6-like"/>
</dbReference>
<evidence type="ECO:0000256" key="2">
    <source>
        <dbReference type="ARBA" id="ARBA00022730"/>
    </source>
</evidence>
<dbReference type="OrthoDB" id="9805007at2"/>
<evidence type="ECO:0000256" key="7">
    <source>
        <dbReference type="RuleBase" id="RU003869"/>
    </source>
</evidence>
<accession>A0A1H7USG9</accession>
<dbReference type="FunFam" id="3.90.930.12:FF:000001">
    <property type="entry name" value="50S ribosomal protein L6"/>
    <property type="match status" value="1"/>
</dbReference>
<evidence type="ECO:0000256" key="5">
    <source>
        <dbReference type="ARBA" id="ARBA00023274"/>
    </source>
</evidence>
<dbReference type="RefSeq" id="WP_093881995.1">
    <property type="nucleotide sequence ID" value="NZ_FOBS01000002.1"/>
</dbReference>
<gene>
    <name evidence="6" type="primary">rplF</name>
    <name evidence="10" type="ORF">SAMN04489760_10263</name>
</gene>
<dbReference type="InterPro" id="IPR036789">
    <property type="entry name" value="Ribosomal_uL6-like_a/b-dom_sf"/>
</dbReference>
<dbReference type="EMBL" id="FOBS01000002">
    <property type="protein sequence ID" value="SEL99746.1"/>
    <property type="molecule type" value="Genomic_DNA"/>
</dbReference>
<protein>
    <recommendedName>
        <fullName evidence="6">Large ribosomal subunit protein uL6</fullName>
    </recommendedName>
</protein>
<evidence type="ECO:0000256" key="8">
    <source>
        <dbReference type="RuleBase" id="RU003870"/>
    </source>
</evidence>
<sequence>MSRIGKKPIELPAKVTCERTANTIKVAGPRGELAAIIPEKIDVFFEDGRVVVKRPSDSRQDRAYHGLVRTLIQNMVTGVSTGYEKNLEIVGVGYKVEAEGKNLKLTIGFSSPVTYTLPEGIDCKIEKQTTIVLSGIDKEKVGKVAADIRRIKKPEPYKGKGIKYAGEEVKRKVGKSVGA</sequence>
<dbReference type="InterPro" id="IPR019906">
    <property type="entry name" value="Ribosomal_uL6_bac-type"/>
</dbReference>
<name>A0A1H7USG9_9BACT</name>
<keyword evidence="11" id="KW-1185">Reference proteome</keyword>
<keyword evidence="4 6" id="KW-0689">Ribosomal protein</keyword>
<dbReference type="Pfam" id="PF00347">
    <property type="entry name" value="Ribosomal_L6"/>
    <property type="match status" value="2"/>
</dbReference>
<evidence type="ECO:0000313" key="10">
    <source>
        <dbReference type="EMBL" id="SEL99746.1"/>
    </source>
</evidence>
<dbReference type="PANTHER" id="PTHR11655">
    <property type="entry name" value="60S/50S RIBOSOMAL PROTEIN L6/L9"/>
    <property type="match status" value="1"/>
</dbReference>
<dbReference type="InterPro" id="IPR020040">
    <property type="entry name" value="Ribosomal_uL6_a/b-dom"/>
</dbReference>
<dbReference type="GO" id="GO:0019843">
    <property type="term" value="F:rRNA binding"/>
    <property type="evidence" value="ECO:0007669"/>
    <property type="project" value="UniProtKB-UniRule"/>
</dbReference>
<dbReference type="GO" id="GO:0022625">
    <property type="term" value="C:cytosolic large ribosomal subunit"/>
    <property type="evidence" value="ECO:0007669"/>
    <property type="project" value="UniProtKB-UniRule"/>
</dbReference>
<comment type="subunit">
    <text evidence="6">Part of the 50S ribosomal subunit.</text>
</comment>
<dbReference type="GO" id="GO:0003735">
    <property type="term" value="F:structural constituent of ribosome"/>
    <property type="evidence" value="ECO:0007669"/>
    <property type="project" value="UniProtKB-UniRule"/>
</dbReference>
<dbReference type="Proteomes" id="UP000198744">
    <property type="component" value="Unassembled WGS sequence"/>
</dbReference>
<keyword evidence="3 6" id="KW-0694">RNA-binding</keyword>
<dbReference type="FunFam" id="3.90.930.12:FF:000002">
    <property type="entry name" value="50S ribosomal protein L6"/>
    <property type="match status" value="1"/>
</dbReference>
<keyword evidence="2 6" id="KW-0699">rRNA-binding</keyword>
<dbReference type="AlphaFoldDB" id="A0A1H7USG9"/>
<evidence type="ECO:0000256" key="1">
    <source>
        <dbReference type="ARBA" id="ARBA00009356"/>
    </source>
</evidence>
<comment type="similarity">
    <text evidence="1 6 7">Belongs to the universal ribosomal protein uL6 family.</text>
</comment>
<feature type="domain" description="Large ribosomal subunit protein uL6 alpha-beta" evidence="9">
    <location>
        <begin position="12"/>
        <end position="82"/>
    </location>
</feature>
<evidence type="ECO:0000256" key="3">
    <source>
        <dbReference type="ARBA" id="ARBA00022884"/>
    </source>
</evidence>
<dbReference type="Gene3D" id="3.90.930.12">
    <property type="entry name" value="Ribosomal protein L6, alpha-beta domain"/>
    <property type="match status" value="2"/>
</dbReference>
<comment type="function">
    <text evidence="6 8">This protein binds to the 23S rRNA, and is important in its secondary structure. It is located near the subunit interface in the base of the L7/L12 stalk, and near the tRNA binding site of the peptidyltransferase center.</text>
</comment>
<dbReference type="NCBIfam" id="TIGR03654">
    <property type="entry name" value="L6_bact"/>
    <property type="match status" value="1"/>
</dbReference>
<dbReference type="InterPro" id="IPR002358">
    <property type="entry name" value="Ribosomal_uL6_CS"/>
</dbReference>
<keyword evidence="5 6" id="KW-0687">Ribonucleoprotein</keyword>
<dbReference type="SUPFAM" id="SSF56053">
    <property type="entry name" value="Ribosomal protein L6"/>
    <property type="match status" value="2"/>
</dbReference>